<evidence type="ECO:0000256" key="1">
    <source>
        <dbReference type="SAM" id="Coils"/>
    </source>
</evidence>
<reference evidence="3 4" key="1">
    <citation type="journal article" date="2010" name="Plant Cell">
        <title>The Chlorella variabilis NC64A genome reveals adaptation to photosymbiosis, coevolution with viruses, and cryptic sex.</title>
        <authorList>
            <person name="Blanc G."/>
            <person name="Duncan G."/>
            <person name="Agarkova I."/>
            <person name="Borodovsky M."/>
            <person name="Gurnon J."/>
            <person name="Kuo A."/>
            <person name="Lindquist E."/>
            <person name="Lucas S."/>
            <person name="Pangilinan J."/>
            <person name="Polle J."/>
            <person name="Salamov A."/>
            <person name="Terry A."/>
            <person name="Yamada T."/>
            <person name="Dunigan D.D."/>
            <person name="Grigoriev I.V."/>
            <person name="Claverie J.M."/>
            <person name="Van Etten J.L."/>
        </authorList>
    </citation>
    <scope>NUCLEOTIDE SEQUENCE [LARGE SCALE GENOMIC DNA]</scope>
    <source>
        <strain evidence="3 4">NC64A</strain>
    </source>
</reference>
<protein>
    <submittedName>
        <fullName evidence="3">Expressed protein</fullName>
    </submittedName>
</protein>
<feature type="compositionally biased region" description="Low complexity" evidence="2">
    <location>
        <begin position="29"/>
        <end position="57"/>
    </location>
</feature>
<evidence type="ECO:0000313" key="3">
    <source>
        <dbReference type="EMBL" id="EFN60187.1"/>
    </source>
</evidence>
<dbReference type="GeneID" id="17359589"/>
<feature type="coiled-coil region" evidence="1">
    <location>
        <begin position="94"/>
        <end position="128"/>
    </location>
</feature>
<dbReference type="RefSeq" id="XP_005852289.1">
    <property type="nucleotide sequence ID" value="XM_005852227.1"/>
</dbReference>
<sequence>MVQRQQPQPAAAPRALRPGAPPEQQPGWEQQRMAGPAQQQPQAEAQPMQRQRVQQQAADHHRQLLLLLQLSCNGAPQPQAPWAPTLLLAAHQALAQASRRRRLLVQALAELEQQAAAQCELVQALMADTAQQQPQRVERHNAPAGRAPASIDDGAAHMARCSIPRCHRCAYERRLEQRRWELLQVPAAGKQAQVQVHQVPTRHAAVPWTAAGAQYWQAASAALLAAQLDRPQHGGLGVEVEVHVARPAAAAAAPAVPLHLPPQQPSQQAAPSPAHQYAAQLQQQLRLGWGL</sequence>
<feature type="region of interest" description="Disordered" evidence="2">
    <location>
        <begin position="1"/>
        <end position="57"/>
    </location>
</feature>
<keyword evidence="4" id="KW-1185">Reference proteome</keyword>
<feature type="compositionally biased region" description="Low complexity" evidence="2">
    <location>
        <begin position="1"/>
        <end position="18"/>
    </location>
</feature>
<dbReference type="InParanoid" id="E1Z3M0"/>
<keyword evidence="1" id="KW-0175">Coiled coil</keyword>
<organism evidence="4">
    <name type="scientific">Chlorella variabilis</name>
    <name type="common">Green alga</name>
    <dbReference type="NCBI Taxonomy" id="554065"/>
    <lineage>
        <taxon>Eukaryota</taxon>
        <taxon>Viridiplantae</taxon>
        <taxon>Chlorophyta</taxon>
        <taxon>core chlorophytes</taxon>
        <taxon>Trebouxiophyceae</taxon>
        <taxon>Chlorellales</taxon>
        <taxon>Chlorellaceae</taxon>
        <taxon>Chlorella clade</taxon>
        <taxon>Chlorella</taxon>
    </lineage>
</organism>
<gene>
    <name evidence="3" type="ORF">CHLNCDRAFT_133702</name>
</gene>
<proteinExistence type="predicted"/>
<dbReference type="AlphaFoldDB" id="E1Z3M0"/>
<accession>E1Z3M0</accession>
<evidence type="ECO:0000313" key="4">
    <source>
        <dbReference type="Proteomes" id="UP000008141"/>
    </source>
</evidence>
<evidence type="ECO:0000256" key="2">
    <source>
        <dbReference type="SAM" id="MobiDB-lite"/>
    </source>
</evidence>
<dbReference type="Proteomes" id="UP000008141">
    <property type="component" value="Unassembled WGS sequence"/>
</dbReference>
<dbReference type="KEGG" id="cvr:CHLNCDRAFT_133702"/>
<name>E1Z3M0_CHLVA</name>
<dbReference type="EMBL" id="GL433835">
    <property type="protein sequence ID" value="EFN60187.1"/>
    <property type="molecule type" value="Genomic_DNA"/>
</dbReference>